<sequence length="124" mass="12828">MTVGIPGTGIGGLFYLASALLLPLRGLLRRRRREPVVWSRALGPAAIALGVLGGLWLSGAMLAALLSRVLGPAFRGVGHASALHASNLLRLATLLAGIGTLSLVLAAVQVARLTVTRPAPARRR</sequence>
<dbReference type="Proteomes" id="UP000319771">
    <property type="component" value="Unassembled WGS sequence"/>
</dbReference>
<keyword evidence="1" id="KW-0472">Membrane</keyword>
<dbReference type="AlphaFoldDB" id="A0A538UDR8"/>
<name>A0A538UDR8_UNCEI</name>
<keyword evidence="1" id="KW-0812">Transmembrane</keyword>
<feature type="transmembrane region" description="Helical" evidence="1">
    <location>
        <begin position="91"/>
        <end position="115"/>
    </location>
</feature>
<organism evidence="2 3">
    <name type="scientific">Eiseniibacteriota bacterium</name>
    <dbReference type="NCBI Taxonomy" id="2212470"/>
    <lineage>
        <taxon>Bacteria</taxon>
        <taxon>Candidatus Eiseniibacteriota</taxon>
    </lineage>
</organism>
<protein>
    <submittedName>
        <fullName evidence="2">Uncharacterized protein</fullName>
    </submittedName>
</protein>
<reference evidence="2 3" key="1">
    <citation type="journal article" date="2019" name="Nat. Microbiol.">
        <title>Mediterranean grassland soil C-N compound turnover is dependent on rainfall and depth, and is mediated by genomically divergent microorganisms.</title>
        <authorList>
            <person name="Diamond S."/>
            <person name="Andeer P.F."/>
            <person name="Li Z."/>
            <person name="Crits-Christoph A."/>
            <person name="Burstein D."/>
            <person name="Anantharaman K."/>
            <person name="Lane K.R."/>
            <person name="Thomas B.C."/>
            <person name="Pan C."/>
            <person name="Northen T.R."/>
            <person name="Banfield J.F."/>
        </authorList>
    </citation>
    <scope>NUCLEOTIDE SEQUENCE [LARGE SCALE GENOMIC DNA]</scope>
    <source>
        <strain evidence="2">WS_11</strain>
    </source>
</reference>
<gene>
    <name evidence="2" type="ORF">E6K81_01495</name>
</gene>
<accession>A0A538UDR8</accession>
<evidence type="ECO:0000256" key="1">
    <source>
        <dbReference type="SAM" id="Phobius"/>
    </source>
</evidence>
<evidence type="ECO:0000313" key="2">
    <source>
        <dbReference type="EMBL" id="TMQ74055.1"/>
    </source>
</evidence>
<proteinExistence type="predicted"/>
<feature type="transmembrane region" description="Helical" evidence="1">
    <location>
        <begin position="45"/>
        <end position="71"/>
    </location>
</feature>
<keyword evidence="1" id="KW-1133">Transmembrane helix</keyword>
<feature type="transmembrane region" description="Helical" evidence="1">
    <location>
        <begin position="6"/>
        <end position="24"/>
    </location>
</feature>
<dbReference type="EMBL" id="VBPB01000018">
    <property type="protein sequence ID" value="TMQ74055.1"/>
    <property type="molecule type" value="Genomic_DNA"/>
</dbReference>
<comment type="caution">
    <text evidence="2">The sequence shown here is derived from an EMBL/GenBank/DDBJ whole genome shotgun (WGS) entry which is preliminary data.</text>
</comment>
<evidence type="ECO:0000313" key="3">
    <source>
        <dbReference type="Proteomes" id="UP000319771"/>
    </source>
</evidence>